<keyword evidence="1" id="KW-0059">Arsenical resistance</keyword>
<name>A0A382VE91_9ZZZZ</name>
<dbReference type="PANTHER" id="PTHR43428">
    <property type="entry name" value="ARSENATE REDUCTASE"/>
    <property type="match status" value="1"/>
</dbReference>
<feature type="non-terminal residue" evidence="3">
    <location>
        <position position="60"/>
    </location>
</feature>
<dbReference type="SUPFAM" id="SSF52788">
    <property type="entry name" value="Phosphotyrosine protein phosphatases I"/>
    <property type="match status" value="1"/>
</dbReference>
<proteinExistence type="predicted"/>
<reference evidence="3" key="1">
    <citation type="submission" date="2018-05" db="EMBL/GenBank/DDBJ databases">
        <authorList>
            <person name="Lanie J.A."/>
            <person name="Ng W.-L."/>
            <person name="Kazmierczak K.M."/>
            <person name="Andrzejewski T.M."/>
            <person name="Davidsen T.M."/>
            <person name="Wayne K.J."/>
            <person name="Tettelin H."/>
            <person name="Glass J.I."/>
            <person name="Rusch D."/>
            <person name="Podicherti R."/>
            <person name="Tsui H.-C.T."/>
            <person name="Winkler M.E."/>
        </authorList>
    </citation>
    <scope>NUCLEOTIDE SEQUENCE</scope>
</reference>
<dbReference type="InterPro" id="IPR036196">
    <property type="entry name" value="Ptyr_pPase_sf"/>
</dbReference>
<dbReference type="GO" id="GO:0046685">
    <property type="term" value="P:response to arsenic-containing substance"/>
    <property type="evidence" value="ECO:0007669"/>
    <property type="project" value="UniProtKB-KW"/>
</dbReference>
<evidence type="ECO:0000256" key="1">
    <source>
        <dbReference type="ARBA" id="ARBA00022849"/>
    </source>
</evidence>
<sequence length="60" mass="6641">MSKKKNIIFICTGNACRSQIAHGLLQNLADDRFNVFSAGSHPSRVHPMSIKVMEEIGIDI</sequence>
<dbReference type="PANTHER" id="PTHR43428:SF1">
    <property type="entry name" value="ARSENATE REDUCTASE"/>
    <property type="match status" value="1"/>
</dbReference>
<gene>
    <name evidence="3" type="ORF">METZ01_LOCUS397726</name>
</gene>
<evidence type="ECO:0000313" key="3">
    <source>
        <dbReference type="EMBL" id="SVD44872.1"/>
    </source>
</evidence>
<dbReference type="AlphaFoldDB" id="A0A382VE91"/>
<dbReference type="InterPro" id="IPR023485">
    <property type="entry name" value="Ptyr_pPase"/>
</dbReference>
<accession>A0A382VE91</accession>
<dbReference type="Pfam" id="PF01451">
    <property type="entry name" value="LMWPc"/>
    <property type="match status" value="1"/>
</dbReference>
<evidence type="ECO:0000259" key="2">
    <source>
        <dbReference type="Pfam" id="PF01451"/>
    </source>
</evidence>
<dbReference type="Gene3D" id="3.40.50.2300">
    <property type="match status" value="1"/>
</dbReference>
<protein>
    <recommendedName>
        <fullName evidence="2">Phosphotyrosine protein phosphatase I domain-containing protein</fullName>
    </recommendedName>
</protein>
<organism evidence="3">
    <name type="scientific">marine metagenome</name>
    <dbReference type="NCBI Taxonomy" id="408172"/>
    <lineage>
        <taxon>unclassified sequences</taxon>
        <taxon>metagenomes</taxon>
        <taxon>ecological metagenomes</taxon>
    </lineage>
</organism>
<dbReference type="EMBL" id="UINC01151332">
    <property type="protein sequence ID" value="SVD44872.1"/>
    <property type="molecule type" value="Genomic_DNA"/>
</dbReference>
<feature type="domain" description="Phosphotyrosine protein phosphatase I" evidence="2">
    <location>
        <begin position="7"/>
        <end position="60"/>
    </location>
</feature>